<reference evidence="1" key="1">
    <citation type="submission" date="2021-01" db="EMBL/GenBank/DDBJ databases">
        <authorList>
            <consortium name="Genoscope - CEA"/>
            <person name="William W."/>
        </authorList>
    </citation>
    <scope>NUCLEOTIDE SEQUENCE</scope>
</reference>
<keyword evidence="3" id="KW-1185">Reference proteome</keyword>
<dbReference type="EMBL" id="CAJJDN010000188">
    <property type="protein sequence ID" value="CAD8128416.1"/>
    <property type="molecule type" value="Genomic_DNA"/>
</dbReference>
<sequence>MLLLNLFVILNEKQTKISQIQEKKLNDMGLILMLDFIPNHSAIDSPFRTSNIDYYIRAPLILLSLMILNTTYLMELVMVVINGMDFGKTLISGIIGIKIQELFSNLLSTKQPQFHMV</sequence>
<dbReference type="EMBL" id="CAJJDN010000188">
    <property type="protein sequence ID" value="CAD8128414.1"/>
    <property type="molecule type" value="Genomic_DNA"/>
</dbReference>
<protein>
    <submittedName>
        <fullName evidence="1">Uncharacterized protein</fullName>
    </submittedName>
</protein>
<evidence type="ECO:0000313" key="2">
    <source>
        <dbReference type="EMBL" id="CAD8128416.1"/>
    </source>
</evidence>
<dbReference type="Proteomes" id="UP000692954">
    <property type="component" value="Unassembled WGS sequence"/>
</dbReference>
<evidence type="ECO:0000313" key="1">
    <source>
        <dbReference type="EMBL" id="CAD8128414.1"/>
    </source>
</evidence>
<comment type="caution">
    <text evidence="1">The sequence shown here is derived from an EMBL/GenBank/DDBJ whole genome shotgun (WGS) entry which is preliminary data.</text>
</comment>
<dbReference type="AlphaFoldDB" id="A0A8S1RNY6"/>
<gene>
    <name evidence="1" type="ORF">PSON_ATCC_30995.1.T1880047</name>
    <name evidence="2" type="ORF">PSON_ATCC_30995.1.T1880049</name>
</gene>
<proteinExistence type="predicted"/>
<name>A0A8S1RNY6_9CILI</name>
<organism evidence="1 3">
    <name type="scientific">Paramecium sonneborni</name>
    <dbReference type="NCBI Taxonomy" id="65129"/>
    <lineage>
        <taxon>Eukaryota</taxon>
        <taxon>Sar</taxon>
        <taxon>Alveolata</taxon>
        <taxon>Ciliophora</taxon>
        <taxon>Intramacronucleata</taxon>
        <taxon>Oligohymenophorea</taxon>
        <taxon>Peniculida</taxon>
        <taxon>Parameciidae</taxon>
        <taxon>Paramecium</taxon>
    </lineage>
</organism>
<accession>A0A8S1RNY6</accession>
<evidence type="ECO:0000313" key="3">
    <source>
        <dbReference type="Proteomes" id="UP000692954"/>
    </source>
</evidence>
<dbReference type="OrthoDB" id="1740265at2759"/>